<dbReference type="PANTHER" id="PTHR15670:SF4">
    <property type="entry name" value="RHO GTPASE-ACTIVATING PROTEIN 11A"/>
    <property type="match status" value="1"/>
</dbReference>
<feature type="compositionally biased region" description="Polar residues" evidence="1">
    <location>
        <begin position="665"/>
        <end position="681"/>
    </location>
</feature>
<reference evidence="4" key="1">
    <citation type="submission" date="2017-02" db="UniProtKB">
        <authorList>
            <consortium name="WormBaseParasite"/>
        </authorList>
    </citation>
    <scope>IDENTIFICATION</scope>
</reference>
<sequence>MEDSEESMISEGKYLDDDCDSVSELVDSMETAFVGKNTLSTQPLLFANLNSYHVKLARKKGNCYEPVLEYVPSFLVETFYRLNWMKYTDVQGIFRVEGNQLRLKKLDTKPLFLGWQIVDKEYSVHDLCTLVKRFFREIEDPILEGHQQHILQFASHENPPKAMKQSLSVILHSLDSRKYGALMFTLLQLHNVAKKENINSMTCENLAIVFAPTFFRETGVSSRTEKKKSKIGNFPTMSPYQYEALKKANETKVRAVKFLIENAFFFAYDEQKTKPKRRLTNGKDIATAISDMRNKDGSISDYLECNLSSSNDNIFEKSLSQDSSRKMLKFVGHAKSEDSCKDYTTGSISRNLSLHVNARKSPRSLSEHSIISNSLNDDMSDKGRRFHKKGTIKSMKDFTYAKRKSNPSKRSSSVVKVLNSITNLASTASSTMANIWQRRGSGGPLEYALISTAPSQNLNDAFLSSSRNTVRSRSSSQYSRNHSREKGSFKKTSSSEHLSSPMILDHEKRSSRSSVKRSNNVNRMGAAPNIDHVIEVTKKEIASFKFPVERYPIIDVNQLNFRKIDLLTKPMDDKTSIFINESHALTNNSNVMTPVITGKFNRKSTIMCSHTDLDDVKSDVENQKKLLVKDLTSGEGRKRDVALTIDRSRRNTAPVRSMLGRNTLRRNQPNSIQSGLKTPKITRSNKFLNNENFDDSFESKSDESTLLVKNTLCTRSSSFHNGVLSSPDSRKPLSVMNMQTNDRINLFESDHSILGILESGSSVQYSPKIIKRNSSEMNRSKNNDSLDDLIKHKKKYSSKEIETTFGHDEVINVDVDIVQHSQFFSTDVTRPENIMIAEKCRYTCDNLTPPLPDKNYIKDEKNITPTCTSEEFNLSLSKEDLEKLAPVTTSLFISPRESLTPDYDSSRCNKTSSLSNSKNSTTSFGSLLNTNTFLNVAEDKSRSPGTSGNTRIKDNDTQSLTTSMSNTKSYSNYISSNIKKPDSNIVSNKIQTNNPNGMVEIFKTPTSEVNRTKTAIQRQSTGAWRETSSPTSFIPNVVNKMFNTFIEKSPMKLIRPASPVKQKSDIDKISNRQGENENNDCLNKIEDKQLSTAKPDTHNVQTSAFGTIINESPKKTVIHLDSNFKTPSLPKPTRERCPNSRRRNVPVVNDDDFKNSDYMVDQLKNAKSSKDMEAVDSPSTKYANTRPSLAVLHKEKCGNVKEKVSQFSHLTL</sequence>
<name>A0A0N5CHX1_STREA</name>
<dbReference type="InterPro" id="IPR000198">
    <property type="entry name" value="RhoGAP_dom"/>
</dbReference>
<feature type="compositionally biased region" description="Low complexity" evidence="1">
    <location>
        <begin position="464"/>
        <end position="480"/>
    </location>
</feature>
<feature type="domain" description="Rho-GAP" evidence="2">
    <location>
        <begin position="54"/>
        <end position="267"/>
    </location>
</feature>
<dbReference type="InterPro" id="IPR042869">
    <property type="entry name" value="ARHGAP11A/B"/>
</dbReference>
<dbReference type="InterPro" id="IPR008936">
    <property type="entry name" value="Rho_GTPase_activation_prot"/>
</dbReference>
<proteinExistence type="predicted"/>
<dbReference type="PROSITE" id="PS50238">
    <property type="entry name" value="RHOGAP"/>
    <property type="match status" value="1"/>
</dbReference>
<dbReference type="GO" id="GO:0007165">
    <property type="term" value="P:signal transduction"/>
    <property type="evidence" value="ECO:0007669"/>
    <property type="project" value="InterPro"/>
</dbReference>
<evidence type="ECO:0000313" key="3">
    <source>
        <dbReference type="Proteomes" id="UP000046392"/>
    </source>
</evidence>
<feature type="region of interest" description="Disordered" evidence="1">
    <location>
        <begin position="938"/>
        <end position="964"/>
    </location>
</feature>
<dbReference type="GO" id="GO:0005096">
    <property type="term" value="F:GTPase activator activity"/>
    <property type="evidence" value="ECO:0007669"/>
    <property type="project" value="TreeGrafter"/>
</dbReference>
<keyword evidence="3" id="KW-1185">Reference proteome</keyword>
<feature type="region of interest" description="Disordered" evidence="1">
    <location>
        <begin position="464"/>
        <end position="523"/>
    </location>
</feature>
<dbReference type="WBParaSite" id="SPAL_0001743300.1">
    <property type="protein sequence ID" value="SPAL_0001743300.1"/>
    <property type="gene ID" value="SPAL_0001743300"/>
</dbReference>
<organism evidence="3 4">
    <name type="scientific">Strongyloides papillosus</name>
    <name type="common">Intestinal threadworm</name>
    <dbReference type="NCBI Taxonomy" id="174720"/>
    <lineage>
        <taxon>Eukaryota</taxon>
        <taxon>Metazoa</taxon>
        <taxon>Ecdysozoa</taxon>
        <taxon>Nematoda</taxon>
        <taxon>Chromadorea</taxon>
        <taxon>Rhabditida</taxon>
        <taxon>Tylenchina</taxon>
        <taxon>Panagrolaimomorpha</taxon>
        <taxon>Strongyloidoidea</taxon>
        <taxon>Strongyloididae</taxon>
        <taxon>Strongyloides</taxon>
    </lineage>
</organism>
<dbReference type="Proteomes" id="UP000046392">
    <property type="component" value="Unplaced"/>
</dbReference>
<evidence type="ECO:0000256" key="1">
    <source>
        <dbReference type="SAM" id="MobiDB-lite"/>
    </source>
</evidence>
<dbReference type="Pfam" id="PF00620">
    <property type="entry name" value="RhoGAP"/>
    <property type="match status" value="1"/>
</dbReference>
<evidence type="ECO:0000313" key="4">
    <source>
        <dbReference type="WBParaSite" id="SPAL_0001743300.1"/>
    </source>
</evidence>
<dbReference type="SUPFAM" id="SSF48350">
    <property type="entry name" value="GTPase activation domain, GAP"/>
    <property type="match status" value="1"/>
</dbReference>
<feature type="compositionally biased region" description="Low complexity" evidence="1">
    <location>
        <begin position="909"/>
        <end position="921"/>
    </location>
</feature>
<feature type="region of interest" description="Disordered" evidence="1">
    <location>
        <begin position="902"/>
        <end position="921"/>
    </location>
</feature>
<dbReference type="SMART" id="SM00324">
    <property type="entry name" value="RhoGAP"/>
    <property type="match status" value="1"/>
</dbReference>
<dbReference type="Gene3D" id="1.10.555.10">
    <property type="entry name" value="Rho GTPase activation protein"/>
    <property type="match status" value="1"/>
</dbReference>
<dbReference type="STRING" id="174720.A0A0N5CHX1"/>
<evidence type="ECO:0000259" key="2">
    <source>
        <dbReference type="PROSITE" id="PS50238"/>
    </source>
</evidence>
<dbReference type="AlphaFoldDB" id="A0A0N5CHX1"/>
<dbReference type="CDD" id="cd00159">
    <property type="entry name" value="RhoGAP"/>
    <property type="match status" value="1"/>
</dbReference>
<accession>A0A0N5CHX1</accession>
<protein>
    <submittedName>
        <fullName evidence="4">Rho-GAP domain-containing protein</fullName>
    </submittedName>
</protein>
<dbReference type="PANTHER" id="PTHR15670">
    <property type="entry name" value="RHO GTPASE ACTIVATING PROTEIN 11A"/>
    <property type="match status" value="1"/>
</dbReference>
<feature type="region of interest" description="Disordered" evidence="1">
    <location>
        <begin position="661"/>
        <end position="681"/>
    </location>
</feature>